<protein>
    <submittedName>
        <fullName evidence="5">Alpha/Beta hydrolase protein</fullName>
    </submittedName>
</protein>
<dbReference type="Gene3D" id="3.40.50.1820">
    <property type="entry name" value="alpha/beta hydrolase"/>
    <property type="match status" value="1"/>
</dbReference>
<dbReference type="Proteomes" id="UP000193144">
    <property type="component" value="Unassembled WGS sequence"/>
</dbReference>
<dbReference type="AlphaFoldDB" id="A0A1Y2A1Y1"/>
<dbReference type="SUPFAM" id="SSF53474">
    <property type="entry name" value="alpha/beta-Hydrolases"/>
    <property type="match status" value="1"/>
</dbReference>
<evidence type="ECO:0000313" key="5">
    <source>
        <dbReference type="EMBL" id="ORY16522.1"/>
    </source>
</evidence>
<evidence type="ECO:0000256" key="3">
    <source>
        <dbReference type="PROSITE-ProRule" id="PRU10038"/>
    </source>
</evidence>
<sequence>MSSRAPNPGRLGIAALFVRMALVALWRAVTYPIRTDTASTLLKDAFFAGLRSVLHRITIPQSRYLSPSTRETYFDFCKAKKIEPQTLKIEGKDGVGVVGYWIGSPNAEVVVLYLHGGGYTQSATPGYCHYWHCFAEESASLKGAPPASTLLLGYSLAPEAKYPTQLQEAAAALLHLVNVCGKSPANIFVAGDSAGGHLAITLLSHLLRPRSSIPEVTLSAPLRGLLLISPWVCFRTDYESFARNANKDMVEALMLRKWAAMYLDKSNADPETDPGYVSGDAYSEPMSNDADWWKGADRVVSDVFVWTGGNECFADPVKAFEPVFKKGWSEGGGQVERVVFVETPGCAHIEPIMGVMMNPKQKSEDQQAVESWLNARLVG</sequence>
<proteinExistence type="inferred from homology"/>
<accession>A0A1Y2A1Y1</accession>
<dbReference type="EMBL" id="MCFA01000017">
    <property type="protein sequence ID" value="ORY16522.1"/>
    <property type="molecule type" value="Genomic_DNA"/>
</dbReference>
<reference evidence="5 6" key="1">
    <citation type="submission" date="2016-07" db="EMBL/GenBank/DDBJ databases">
        <title>Pervasive Adenine N6-methylation of Active Genes in Fungi.</title>
        <authorList>
            <consortium name="DOE Joint Genome Institute"/>
            <person name="Mondo S.J."/>
            <person name="Dannebaum R.O."/>
            <person name="Kuo R.C."/>
            <person name="Labutti K."/>
            <person name="Haridas S."/>
            <person name="Kuo A."/>
            <person name="Salamov A."/>
            <person name="Ahrendt S.R."/>
            <person name="Lipzen A."/>
            <person name="Sullivan W."/>
            <person name="Andreopoulos W.B."/>
            <person name="Clum A."/>
            <person name="Lindquist E."/>
            <person name="Daum C."/>
            <person name="Ramamoorthy G.K."/>
            <person name="Gryganskyi A."/>
            <person name="Culley D."/>
            <person name="Magnuson J.K."/>
            <person name="James T.Y."/>
            <person name="O'Malley M.A."/>
            <person name="Stajich J.E."/>
            <person name="Spatafora J.W."/>
            <person name="Visel A."/>
            <person name="Grigoriev I.V."/>
        </authorList>
    </citation>
    <scope>NUCLEOTIDE SEQUENCE [LARGE SCALE GENOMIC DNA]</scope>
    <source>
        <strain evidence="5 6">CBS 115471</strain>
    </source>
</reference>
<dbReference type="Pfam" id="PF07859">
    <property type="entry name" value="Abhydrolase_3"/>
    <property type="match status" value="1"/>
</dbReference>
<evidence type="ECO:0000259" key="4">
    <source>
        <dbReference type="Pfam" id="PF07859"/>
    </source>
</evidence>
<feature type="active site" evidence="3">
    <location>
        <position position="193"/>
    </location>
</feature>
<dbReference type="InterPro" id="IPR033140">
    <property type="entry name" value="Lipase_GDXG_put_SER_AS"/>
</dbReference>
<dbReference type="STRING" id="1231657.A0A1Y2A1Y1"/>
<gene>
    <name evidence="5" type="ORF">BCR34DRAFT_597537</name>
</gene>
<comment type="caution">
    <text evidence="5">The sequence shown here is derived from an EMBL/GenBank/DDBJ whole genome shotgun (WGS) entry which is preliminary data.</text>
</comment>
<evidence type="ECO:0000313" key="6">
    <source>
        <dbReference type="Proteomes" id="UP000193144"/>
    </source>
</evidence>
<dbReference type="OrthoDB" id="2152029at2759"/>
<evidence type="ECO:0000256" key="1">
    <source>
        <dbReference type="ARBA" id="ARBA00010515"/>
    </source>
</evidence>
<dbReference type="PROSITE" id="PS01174">
    <property type="entry name" value="LIPASE_GDXG_SER"/>
    <property type="match status" value="1"/>
</dbReference>
<keyword evidence="2 5" id="KW-0378">Hydrolase</keyword>
<organism evidence="5 6">
    <name type="scientific">Clohesyomyces aquaticus</name>
    <dbReference type="NCBI Taxonomy" id="1231657"/>
    <lineage>
        <taxon>Eukaryota</taxon>
        <taxon>Fungi</taxon>
        <taxon>Dikarya</taxon>
        <taxon>Ascomycota</taxon>
        <taxon>Pezizomycotina</taxon>
        <taxon>Dothideomycetes</taxon>
        <taxon>Pleosporomycetidae</taxon>
        <taxon>Pleosporales</taxon>
        <taxon>Lindgomycetaceae</taxon>
        <taxon>Clohesyomyces</taxon>
    </lineage>
</organism>
<name>A0A1Y2A1Y1_9PLEO</name>
<dbReference type="PANTHER" id="PTHR48081:SF31">
    <property type="entry name" value="STERYL ACETYL HYDROLASE MUG81-RELATED"/>
    <property type="match status" value="1"/>
</dbReference>
<dbReference type="GO" id="GO:0016787">
    <property type="term" value="F:hydrolase activity"/>
    <property type="evidence" value="ECO:0007669"/>
    <property type="project" value="UniProtKB-KW"/>
</dbReference>
<comment type="similarity">
    <text evidence="1">Belongs to the 'GDXG' lipolytic enzyme family.</text>
</comment>
<keyword evidence="6" id="KW-1185">Reference proteome</keyword>
<dbReference type="PANTHER" id="PTHR48081">
    <property type="entry name" value="AB HYDROLASE SUPERFAMILY PROTEIN C4A8.06C"/>
    <property type="match status" value="1"/>
</dbReference>
<evidence type="ECO:0000256" key="2">
    <source>
        <dbReference type="ARBA" id="ARBA00022801"/>
    </source>
</evidence>
<dbReference type="InterPro" id="IPR013094">
    <property type="entry name" value="AB_hydrolase_3"/>
</dbReference>
<dbReference type="InterPro" id="IPR029058">
    <property type="entry name" value="AB_hydrolase_fold"/>
</dbReference>
<feature type="domain" description="Alpha/beta hydrolase fold-3" evidence="4">
    <location>
        <begin position="111"/>
        <end position="321"/>
    </location>
</feature>
<dbReference type="InterPro" id="IPR050300">
    <property type="entry name" value="GDXG_lipolytic_enzyme"/>
</dbReference>